<proteinExistence type="predicted"/>
<name>A0A3S8RXI8_9BACL</name>
<evidence type="ECO:0000313" key="1">
    <source>
        <dbReference type="EMBL" id="AZK47427.1"/>
    </source>
</evidence>
<reference evidence="1 2" key="1">
    <citation type="submission" date="2018-11" db="EMBL/GenBank/DDBJ databases">
        <title>Genome sequencing of Paenibacillus lentus DSM25539(T).</title>
        <authorList>
            <person name="Kook J.-K."/>
            <person name="Park S.-N."/>
            <person name="Lim Y.K."/>
        </authorList>
    </citation>
    <scope>NUCLEOTIDE SEQUENCE [LARGE SCALE GENOMIC DNA]</scope>
    <source>
        <strain evidence="1 2">DSM 25539</strain>
    </source>
</reference>
<keyword evidence="2" id="KW-1185">Reference proteome</keyword>
<sequence length="63" mass="7298">MKTNNQDQVTRNLLQFCYHCEDAHLCTTEEMCKACWAENGVYEADTEAKGAEETRKLLQSYYA</sequence>
<accession>A0A3S8RXI8</accession>
<dbReference type="EMBL" id="CP034248">
    <property type="protein sequence ID" value="AZK47427.1"/>
    <property type="molecule type" value="Genomic_DNA"/>
</dbReference>
<dbReference type="KEGG" id="plen:EIM92_15745"/>
<dbReference type="Proteomes" id="UP000273145">
    <property type="component" value="Chromosome"/>
</dbReference>
<gene>
    <name evidence="1" type="ORF">EIM92_15745</name>
</gene>
<dbReference type="OrthoDB" id="2627814at2"/>
<organism evidence="1 2">
    <name type="scientific">Paenibacillus lentus</name>
    <dbReference type="NCBI Taxonomy" id="1338368"/>
    <lineage>
        <taxon>Bacteria</taxon>
        <taxon>Bacillati</taxon>
        <taxon>Bacillota</taxon>
        <taxon>Bacilli</taxon>
        <taxon>Bacillales</taxon>
        <taxon>Paenibacillaceae</taxon>
        <taxon>Paenibacillus</taxon>
    </lineage>
</organism>
<evidence type="ECO:0000313" key="2">
    <source>
        <dbReference type="Proteomes" id="UP000273145"/>
    </source>
</evidence>
<dbReference type="RefSeq" id="WP_125083454.1">
    <property type="nucleotide sequence ID" value="NZ_CP034248.1"/>
</dbReference>
<protein>
    <submittedName>
        <fullName evidence="1">Uncharacterized protein</fullName>
    </submittedName>
</protein>
<dbReference type="AlphaFoldDB" id="A0A3S8RXI8"/>